<dbReference type="Proteomes" id="UP000502005">
    <property type="component" value="Plasmid pNE1B"/>
</dbReference>
<reference evidence="1 2" key="1">
    <citation type="submission" date="2017-11" db="EMBL/GenBank/DDBJ databases">
        <title>Genome sequence of Pantoea cypripedii NE1.</title>
        <authorList>
            <person name="Nascimento F.X."/>
        </authorList>
    </citation>
    <scope>NUCLEOTIDE SEQUENCE [LARGE SCALE GENOMIC DNA]</scope>
    <source>
        <strain evidence="1 2">NE1</strain>
        <plasmid evidence="2">pne1b</plasmid>
    </source>
</reference>
<evidence type="ECO:0000313" key="1">
    <source>
        <dbReference type="EMBL" id="QGY33047.1"/>
    </source>
</evidence>
<gene>
    <name evidence="1" type="ORF">CUN67_29410</name>
</gene>
<name>A0A6B9GFC4_PANCY</name>
<protein>
    <submittedName>
        <fullName evidence="1">Uncharacterized protein</fullName>
    </submittedName>
</protein>
<sequence>MRGIVWRNESESKAIGKLKTNILATRLLCRLLIQRNAGWGKNENMLTSKSLITKLNRTVMWR</sequence>
<organism evidence="1 2">
    <name type="scientific">Pantoea cypripedii</name>
    <name type="common">Pectobacterium cypripedii</name>
    <name type="synonym">Erwinia cypripedii</name>
    <dbReference type="NCBI Taxonomy" id="55209"/>
    <lineage>
        <taxon>Bacteria</taxon>
        <taxon>Pseudomonadati</taxon>
        <taxon>Pseudomonadota</taxon>
        <taxon>Gammaproteobacteria</taxon>
        <taxon>Enterobacterales</taxon>
        <taxon>Erwiniaceae</taxon>
        <taxon>Pantoea</taxon>
    </lineage>
</organism>
<evidence type="ECO:0000313" key="2">
    <source>
        <dbReference type="Proteomes" id="UP000502005"/>
    </source>
</evidence>
<proteinExistence type="predicted"/>
<dbReference type="EMBL" id="CP024770">
    <property type="protein sequence ID" value="QGY33047.1"/>
    <property type="molecule type" value="Genomic_DNA"/>
</dbReference>
<geneLocation type="plasmid" evidence="2">
    <name>pne1b</name>
</geneLocation>
<keyword evidence="1" id="KW-0614">Plasmid</keyword>
<accession>A0A6B9GFC4</accession>
<dbReference type="AlphaFoldDB" id="A0A6B9GFC4"/>